<dbReference type="GO" id="GO:0016757">
    <property type="term" value="F:glycosyltransferase activity"/>
    <property type="evidence" value="ECO:0007669"/>
    <property type="project" value="UniProtKB-KW"/>
</dbReference>
<accession>A0A5M3PJS0</accession>
<keyword evidence="2" id="KW-0328">Glycosyltransferase</keyword>
<dbReference type="SUPFAM" id="SSF53448">
    <property type="entry name" value="Nucleotide-diphospho-sugar transferases"/>
    <property type="match status" value="1"/>
</dbReference>
<dbReference type="AlphaFoldDB" id="A0A5M3PJS0"/>
<dbReference type="RefSeq" id="WP_153633670.1">
    <property type="nucleotide sequence ID" value="NZ_BGZH01000001.1"/>
</dbReference>
<gene>
    <name evidence="5" type="ORF">MS5N3_06130</name>
</gene>
<evidence type="ECO:0000313" key="6">
    <source>
        <dbReference type="Proteomes" id="UP000340077"/>
    </source>
</evidence>
<keyword evidence="3" id="KW-0808">Transferase</keyword>
<dbReference type="PANTHER" id="PTHR43685:SF5">
    <property type="entry name" value="GLYCOSYLTRANSFERASE EPSE-RELATED"/>
    <property type="match status" value="1"/>
</dbReference>
<dbReference type="PANTHER" id="PTHR43685">
    <property type="entry name" value="GLYCOSYLTRANSFERASE"/>
    <property type="match status" value="1"/>
</dbReference>
<proteinExistence type="inferred from homology"/>
<dbReference type="InterPro" id="IPR050834">
    <property type="entry name" value="Glycosyltransf_2"/>
</dbReference>
<comment type="similarity">
    <text evidence="1">Belongs to the glycosyltransferase 2 family.</text>
</comment>
<evidence type="ECO:0000256" key="1">
    <source>
        <dbReference type="ARBA" id="ARBA00006739"/>
    </source>
</evidence>
<reference evidence="5 6" key="1">
    <citation type="journal article" date="2019" name="J. Gen. Appl. Microbiol.">
        <title>Aerobic degradation of cis-dichloroethene by the marine bacterium Marinobacter salsuginis strain 5N-3.</title>
        <authorList>
            <person name="Inoue Y."/>
            <person name="Fukunaga Y."/>
            <person name="Katsumata H."/>
            <person name="Ohji S."/>
            <person name="Hosoyama A."/>
            <person name="Mori K."/>
            <person name="Ando K."/>
        </authorList>
    </citation>
    <scope>NUCLEOTIDE SEQUENCE [LARGE SCALE GENOMIC DNA]</scope>
    <source>
        <strain evidence="5 6">5N-3</strain>
    </source>
</reference>
<organism evidence="5 6">
    <name type="scientific">Marinobacter salsuginis</name>
    <dbReference type="NCBI Taxonomy" id="418719"/>
    <lineage>
        <taxon>Bacteria</taxon>
        <taxon>Pseudomonadati</taxon>
        <taxon>Pseudomonadota</taxon>
        <taxon>Gammaproteobacteria</taxon>
        <taxon>Pseudomonadales</taxon>
        <taxon>Marinobacteraceae</taxon>
        <taxon>Marinobacter</taxon>
    </lineage>
</organism>
<protein>
    <recommendedName>
        <fullName evidence="4">Glycosyltransferase 2-like domain-containing protein</fullName>
    </recommendedName>
</protein>
<dbReference type="Pfam" id="PF00535">
    <property type="entry name" value="Glycos_transf_2"/>
    <property type="match status" value="1"/>
</dbReference>
<evidence type="ECO:0000256" key="3">
    <source>
        <dbReference type="ARBA" id="ARBA00022679"/>
    </source>
</evidence>
<feature type="domain" description="Glycosyltransferase 2-like" evidence="4">
    <location>
        <begin position="10"/>
        <end position="136"/>
    </location>
</feature>
<evidence type="ECO:0000313" key="5">
    <source>
        <dbReference type="EMBL" id="GBO83162.1"/>
    </source>
</evidence>
<evidence type="ECO:0000256" key="2">
    <source>
        <dbReference type="ARBA" id="ARBA00022676"/>
    </source>
</evidence>
<comment type="caution">
    <text evidence="5">The sequence shown here is derived from an EMBL/GenBank/DDBJ whole genome shotgun (WGS) entry which is preliminary data.</text>
</comment>
<dbReference type="InterPro" id="IPR029044">
    <property type="entry name" value="Nucleotide-diphossugar_trans"/>
</dbReference>
<evidence type="ECO:0000259" key="4">
    <source>
        <dbReference type="Pfam" id="PF00535"/>
    </source>
</evidence>
<dbReference type="Gene3D" id="3.90.550.10">
    <property type="entry name" value="Spore Coat Polysaccharide Biosynthesis Protein SpsA, Chain A"/>
    <property type="match status" value="1"/>
</dbReference>
<name>A0A5M3PJS0_9GAMM</name>
<keyword evidence="6" id="KW-1185">Reference proteome</keyword>
<sequence length="336" mass="38432">MSSESQASVTIISVFYNREGYVDRSIKSIVDQTYPNVNILLVDDGSKDKTYDELKKFESSKVTVVTHENKGFTKSIADALKGIKTDYIAVHGSGDISYPHRIEKQVQALEADPDAIMCGVASQNIHHESLMPIDSQTFPRAKVYVSDFFKGTPFTHGSVVYRASEYHRFGGYDPRLTYTQDWDLWLRMLKAGGYALFLEEMLYARINFPNGASNSAEKAVNQFLHGRAVHYLFNNEDVDRNEFLKNGVTTELFRSDPYLRAEMRAGLSRRALRLRINGMKEESDQLIKFMAMEEMPVTKFDRSVFLVVSVFELMGADLRNLSAFLRRLVNAVRYYR</sequence>
<dbReference type="EMBL" id="BGZH01000001">
    <property type="protein sequence ID" value="GBO83162.1"/>
    <property type="molecule type" value="Genomic_DNA"/>
</dbReference>
<dbReference type="InterPro" id="IPR001173">
    <property type="entry name" value="Glyco_trans_2-like"/>
</dbReference>
<dbReference type="Proteomes" id="UP000340077">
    <property type="component" value="Unassembled WGS sequence"/>
</dbReference>